<keyword evidence="6" id="KW-1185">Reference proteome</keyword>
<comment type="caution">
    <text evidence="5">The sequence shown here is derived from an EMBL/GenBank/DDBJ whole genome shotgun (WGS) entry which is preliminary data.</text>
</comment>
<feature type="compositionally biased region" description="Low complexity" evidence="2">
    <location>
        <begin position="27"/>
        <end position="48"/>
    </location>
</feature>
<dbReference type="PANTHER" id="PTHR10579:SF146">
    <property type="entry name" value="RING-TYPE DOMAIN-CONTAINING PROTEIN"/>
    <property type="match status" value="1"/>
</dbReference>
<dbReference type="GO" id="GO:0008270">
    <property type="term" value="F:zinc ion binding"/>
    <property type="evidence" value="ECO:0007669"/>
    <property type="project" value="UniProtKB-KW"/>
</dbReference>
<evidence type="ECO:0000256" key="2">
    <source>
        <dbReference type="SAM" id="MobiDB-lite"/>
    </source>
</evidence>
<feature type="domain" description="VWFA" evidence="4">
    <location>
        <begin position="227"/>
        <end position="428"/>
    </location>
</feature>
<evidence type="ECO:0000259" key="3">
    <source>
        <dbReference type="PROSITE" id="PS50089"/>
    </source>
</evidence>
<dbReference type="SMART" id="SM00327">
    <property type="entry name" value="VWA"/>
    <property type="match status" value="1"/>
</dbReference>
<keyword evidence="1" id="KW-0862">Zinc</keyword>
<dbReference type="Pfam" id="PF00092">
    <property type="entry name" value="VWA"/>
    <property type="match status" value="1"/>
</dbReference>
<dbReference type="AlphaFoldDB" id="A0ABD3UTE0"/>
<proteinExistence type="predicted"/>
<dbReference type="Pfam" id="PF17123">
    <property type="entry name" value="zf-RING_11"/>
    <property type="match status" value="1"/>
</dbReference>
<dbReference type="Pfam" id="PF14624">
    <property type="entry name" value="Vwaint"/>
    <property type="match status" value="1"/>
</dbReference>
<dbReference type="Proteomes" id="UP001634393">
    <property type="component" value="Unassembled WGS sequence"/>
</dbReference>
<dbReference type="InterPro" id="IPR032838">
    <property type="entry name" value="Vwaint_dom"/>
</dbReference>
<accession>A0ABD3UTE0</accession>
<dbReference type="InterPro" id="IPR013083">
    <property type="entry name" value="Znf_RING/FYVE/PHD"/>
</dbReference>
<keyword evidence="1" id="KW-0479">Metal-binding</keyword>
<gene>
    <name evidence="5" type="ORF">ACJIZ3_013442</name>
</gene>
<dbReference type="SUPFAM" id="SSF57850">
    <property type="entry name" value="RING/U-box"/>
    <property type="match status" value="1"/>
</dbReference>
<dbReference type="Gene3D" id="3.40.50.410">
    <property type="entry name" value="von Willebrand factor, type A domain"/>
    <property type="match status" value="1"/>
</dbReference>
<reference evidence="5 6" key="1">
    <citation type="submission" date="2024-12" db="EMBL/GenBank/DDBJ databases">
        <title>The unique morphological basis and parallel evolutionary history of personate flowers in Penstemon.</title>
        <authorList>
            <person name="Depatie T.H."/>
            <person name="Wessinger C.A."/>
        </authorList>
    </citation>
    <scope>NUCLEOTIDE SEQUENCE [LARGE SCALE GENOMIC DNA]</scope>
    <source>
        <strain evidence="5">WTNN_2</strain>
        <tissue evidence="5">Leaf</tissue>
    </source>
</reference>
<name>A0ABD3UTE0_9LAMI</name>
<dbReference type="InterPro" id="IPR036465">
    <property type="entry name" value="vWFA_dom_sf"/>
</dbReference>
<dbReference type="EMBL" id="JBJXBP010000001">
    <property type="protein sequence ID" value="KAL3851560.1"/>
    <property type="molecule type" value="Genomic_DNA"/>
</dbReference>
<dbReference type="CDD" id="cd23114">
    <property type="entry name" value="RING-H2_WAVH2"/>
    <property type="match status" value="1"/>
</dbReference>
<evidence type="ECO:0000259" key="4">
    <source>
        <dbReference type="PROSITE" id="PS50234"/>
    </source>
</evidence>
<dbReference type="InterPro" id="IPR002035">
    <property type="entry name" value="VWF_A"/>
</dbReference>
<dbReference type="PANTHER" id="PTHR10579">
    <property type="entry name" value="CALCIUM-ACTIVATED CHLORIDE CHANNEL REGULATOR"/>
    <property type="match status" value="1"/>
</dbReference>
<evidence type="ECO:0000313" key="5">
    <source>
        <dbReference type="EMBL" id="KAL3851560.1"/>
    </source>
</evidence>
<dbReference type="InterPro" id="IPR051266">
    <property type="entry name" value="CLCR"/>
</dbReference>
<feature type="domain" description="RING-type" evidence="3">
    <location>
        <begin position="57"/>
        <end position="101"/>
    </location>
</feature>
<dbReference type="SUPFAM" id="SSF53300">
    <property type="entry name" value="vWA-like"/>
    <property type="match status" value="1"/>
</dbReference>
<dbReference type="Gene3D" id="3.30.40.10">
    <property type="entry name" value="Zinc/RING finger domain, C3HC4 (zinc finger)"/>
    <property type="match status" value="1"/>
</dbReference>
<protein>
    <submittedName>
        <fullName evidence="5">Uncharacterized protein</fullName>
    </submittedName>
</protein>
<dbReference type="PROSITE" id="PS50089">
    <property type="entry name" value="ZF_RING_2"/>
    <property type="match status" value="1"/>
</dbReference>
<keyword evidence="1" id="KW-0863">Zinc-finger</keyword>
<sequence>MSGTWSKLKKTLSFKSSAAPEIVPNQSDSRSTTTSSSLSSRFSRSFGSNVRSSKKTCAICLGNVRSGQGQAIFTAECSHSFHFSCIADSVKHGNYLCPICRFKWKEIPLQLPNANADGNRNATGRARVSPYQAPQEDYSTVFSHAPRPTTLPLSEPVFSDDEPLLVFSTDPTPPPPCGSTNNVSIKTFTEFPAVTASESFSDFAVLVGIHAPPLLDDACETERAHIDLVTVLDVSGSMAGSKLTLLKRAVNFVIDNLGSADRLSIVTFSANARRIFPLRRMTDRGREDARVAVSSLHADGGTNIVEGLKKGARVLEERRERNSVASIILLSDGKDTYNCDNSRARQNQVSTQFLNLLPISISRRGIEPQNENQLPTFPIHTFGFGSDHDSSIMHAISDASGGTFSFIESVGMVQDAFARCIGGLLSVVVQEFRLSVTSASPGVQISLIPSGRYASEIYQGFEGVINVGDLYADEEKEFLVYLSVPICPILEDESNLEKTQLLKIACSYKDASKAMVQFEGERVEIVRPKVLSLTDYKVSLEVDRQRNRLQVAESIAQAQEMAERGNLDGAQDVLTNMRSTLLSSASAQAGDALCTWLEAELTEIREKLANMEMYEHTGRAYVLSGLSSHSWQRATTRGDSTTHTTIIREGESSVHSGSIGYNTPSMVTMVTRSQNLSSLIPRMQGERHNKSTSLTKM</sequence>
<dbReference type="SMART" id="SM00184">
    <property type="entry name" value="RING"/>
    <property type="match status" value="1"/>
</dbReference>
<dbReference type="InterPro" id="IPR001841">
    <property type="entry name" value="Znf_RING"/>
</dbReference>
<organism evidence="5 6">
    <name type="scientific">Penstemon smallii</name>
    <dbReference type="NCBI Taxonomy" id="265156"/>
    <lineage>
        <taxon>Eukaryota</taxon>
        <taxon>Viridiplantae</taxon>
        <taxon>Streptophyta</taxon>
        <taxon>Embryophyta</taxon>
        <taxon>Tracheophyta</taxon>
        <taxon>Spermatophyta</taxon>
        <taxon>Magnoliopsida</taxon>
        <taxon>eudicotyledons</taxon>
        <taxon>Gunneridae</taxon>
        <taxon>Pentapetalae</taxon>
        <taxon>asterids</taxon>
        <taxon>lamiids</taxon>
        <taxon>Lamiales</taxon>
        <taxon>Plantaginaceae</taxon>
        <taxon>Cheloneae</taxon>
        <taxon>Penstemon</taxon>
    </lineage>
</organism>
<evidence type="ECO:0000313" key="6">
    <source>
        <dbReference type="Proteomes" id="UP001634393"/>
    </source>
</evidence>
<dbReference type="PROSITE" id="PS50234">
    <property type="entry name" value="VWFA"/>
    <property type="match status" value="1"/>
</dbReference>
<dbReference type="CDD" id="cd01466">
    <property type="entry name" value="vWA_C3HC4_type"/>
    <property type="match status" value="1"/>
</dbReference>
<evidence type="ECO:0000256" key="1">
    <source>
        <dbReference type="PROSITE-ProRule" id="PRU00175"/>
    </source>
</evidence>
<feature type="region of interest" description="Disordered" evidence="2">
    <location>
        <begin position="22"/>
        <end position="48"/>
    </location>
</feature>